<comment type="caution">
    <text evidence="2">The sequence shown here is derived from an EMBL/GenBank/DDBJ whole genome shotgun (WGS) entry which is preliminary data.</text>
</comment>
<keyword evidence="1" id="KW-0472">Membrane</keyword>
<dbReference type="EMBL" id="JAQIZT010000005">
    <property type="protein sequence ID" value="KAJ6998253.1"/>
    <property type="molecule type" value="Genomic_DNA"/>
</dbReference>
<dbReference type="PANTHER" id="PTHR36318">
    <property type="entry name" value="OS06G0581300 PROTEIN"/>
    <property type="match status" value="1"/>
</dbReference>
<feature type="transmembrane region" description="Helical" evidence="1">
    <location>
        <begin position="137"/>
        <end position="157"/>
    </location>
</feature>
<feature type="transmembrane region" description="Helical" evidence="1">
    <location>
        <begin position="169"/>
        <end position="190"/>
    </location>
</feature>
<organism evidence="2 3">
    <name type="scientific">Populus alba x Populus x berolinensis</name>
    <dbReference type="NCBI Taxonomy" id="444605"/>
    <lineage>
        <taxon>Eukaryota</taxon>
        <taxon>Viridiplantae</taxon>
        <taxon>Streptophyta</taxon>
        <taxon>Embryophyta</taxon>
        <taxon>Tracheophyta</taxon>
        <taxon>Spermatophyta</taxon>
        <taxon>Magnoliopsida</taxon>
        <taxon>eudicotyledons</taxon>
        <taxon>Gunneridae</taxon>
        <taxon>Pentapetalae</taxon>
        <taxon>rosids</taxon>
        <taxon>fabids</taxon>
        <taxon>Malpighiales</taxon>
        <taxon>Salicaceae</taxon>
        <taxon>Saliceae</taxon>
        <taxon>Populus</taxon>
    </lineage>
</organism>
<accession>A0AAD6W3T5</accession>
<evidence type="ECO:0000313" key="3">
    <source>
        <dbReference type="Proteomes" id="UP001164929"/>
    </source>
</evidence>
<evidence type="ECO:0000256" key="1">
    <source>
        <dbReference type="SAM" id="Phobius"/>
    </source>
</evidence>
<name>A0AAD6W3T5_9ROSI</name>
<feature type="transmembrane region" description="Helical" evidence="1">
    <location>
        <begin position="51"/>
        <end position="71"/>
    </location>
</feature>
<gene>
    <name evidence="2" type="ORF">NC653_014450</name>
</gene>
<keyword evidence="1" id="KW-1133">Transmembrane helix</keyword>
<dbReference type="PANTHER" id="PTHR36318:SF3">
    <property type="entry name" value="OS06G0581300 PROTEIN"/>
    <property type="match status" value="1"/>
</dbReference>
<dbReference type="Proteomes" id="UP001164929">
    <property type="component" value="Chromosome 5"/>
</dbReference>
<feature type="transmembrane region" description="Helical" evidence="1">
    <location>
        <begin position="197"/>
        <end position="220"/>
    </location>
</feature>
<keyword evidence="3" id="KW-1185">Reference proteome</keyword>
<dbReference type="InterPro" id="IPR009943">
    <property type="entry name" value="DUF1475"/>
</dbReference>
<keyword evidence="1" id="KW-0812">Transmembrane</keyword>
<dbReference type="AlphaFoldDB" id="A0AAD6W3T5"/>
<evidence type="ECO:0000313" key="2">
    <source>
        <dbReference type="EMBL" id="KAJ6998253.1"/>
    </source>
</evidence>
<sequence length="288" mass="33090">MAIPLSNFLRALFLVMGCLMVGTLVYTIYVDGFPFRRDLLTQWMIATLVDFYINVIAVAVHLTFYLLALVLKLRTWHGLDLLQIIELYYCNNLDTSANMLWQLSPEESLQDPVHRVLLRHESKGVEQKMKQSSVMSARIAFSVLGFLMLGTLIFTLLTDGSPFRKELLTPWMVATLIDFYINVVALSVWVASKESSLIGGFLWIMLVICFGSITTCAYVVKQLVQLTSQDPVYLILFNRGNRQNYLSMAGQRTVMRERNSHTHDRRQAMRGCYGKRKATVLSRRYHEQ</sequence>
<feature type="transmembrane region" description="Helical" evidence="1">
    <location>
        <begin position="12"/>
        <end position="31"/>
    </location>
</feature>
<proteinExistence type="predicted"/>
<protein>
    <submittedName>
        <fullName evidence="2">Uncharacterized protein</fullName>
    </submittedName>
</protein>
<reference evidence="2" key="1">
    <citation type="journal article" date="2023" name="Mol. Ecol. Resour.">
        <title>Chromosome-level genome assembly of a triploid poplar Populus alba 'Berolinensis'.</title>
        <authorList>
            <person name="Chen S."/>
            <person name="Yu Y."/>
            <person name="Wang X."/>
            <person name="Wang S."/>
            <person name="Zhang T."/>
            <person name="Zhou Y."/>
            <person name="He R."/>
            <person name="Meng N."/>
            <person name="Wang Y."/>
            <person name="Liu W."/>
            <person name="Liu Z."/>
            <person name="Liu J."/>
            <person name="Guo Q."/>
            <person name="Huang H."/>
            <person name="Sederoff R.R."/>
            <person name="Wang G."/>
            <person name="Qu G."/>
            <person name="Chen S."/>
        </authorList>
    </citation>
    <scope>NUCLEOTIDE SEQUENCE</scope>
    <source>
        <strain evidence="2">SC-2020</strain>
    </source>
</reference>
<dbReference type="Pfam" id="PF07343">
    <property type="entry name" value="DUF1475"/>
    <property type="match status" value="1"/>
</dbReference>